<sequence>MLRLLLSIAAIVLATNGAAFGLSMKLQTDPQQGLAYVSLWGHIDEGDAQKFRRLVTPALRAGLVLYRVTISSPGGAVDDAVDIGEQIYVLRAQVRSPTLPQGGSAPICGFTQVSRDIVQPGAGADTTDPDGDECTCASACFFIWVSGFTRDGNTIGIHRFTYVDARGVPYSVSQTNSQYLRDQRKLSEFLWRKGVAPFIINRMFATDPDDMYFLNSSEIALLQRTPGVTDYVKARCSEPGYPPRYARSSSGFNDTAGQFCRRNSLLEFMRVGVARYLNG</sequence>
<protein>
    <submittedName>
        <fullName evidence="1">Uncharacterized protein</fullName>
    </submittedName>
</protein>
<dbReference type="Proteomes" id="UP000542353">
    <property type="component" value="Unassembled WGS sequence"/>
</dbReference>
<reference evidence="1 2" key="1">
    <citation type="submission" date="2020-08" db="EMBL/GenBank/DDBJ databases">
        <title>Genomic Encyclopedia of Type Strains, Phase IV (KMG-IV): sequencing the most valuable type-strain genomes for metagenomic binning, comparative biology and taxonomic classification.</title>
        <authorList>
            <person name="Goeker M."/>
        </authorList>
    </citation>
    <scope>NUCLEOTIDE SEQUENCE [LARGE SCALE GENOMIC DNA]</scope>
    <source>
        <strain evidence="1 2">DSM 12706</strain>
    </source>
</reference>
<dbReference type="EMBL" id="JACHIH010000022">
    <property type="protein sequence ID" value="MBB5048529.1"/>
    <property type="molecule type" value="Genomic_DNA"/>
</dbReference>
<gene>
    <name evidence="1" type="ORF">HNR60_003296</name>
</gene>
<organism evidence="1 2">
    <name type="scientific">Rhodopseudomonas rhenobacensis</name>
    <dbReference type="NCBI Taxonomy" id="87461"/>
    <lineage>
        <taxon>Bacteria</taxon>
        <taxon>Pseudomonadati</taxon>
        <taxon>Pseudomonadota</taxon>
        <taxon>Alphaproteobacteria</taxon>
        <taxon>Hyphomicrobiales</taxon>
        <taxon>Nitrobacteraceae</taxon>
        <taxon>Rhodopseudomonas</taxon>
    </lineage>
</organism>
<dbReference type="RefSeq" id="WP_184259341.1">
    <property type="nucleotide sequence ID" value="NZ_JACHIH010000022.1"/>
</dbReference>
<dbReference type="AlphaFoldDB" id="A0A7W8DZN4"/>
<comment type="caution">
    <text evidence="1">The sequence shown here is derived from an EMBL/GenBank/DDBJ whole genome shotgun (WGS) entry which is preliminary data.</text>
</comment>
<proteinExistence type="predicted"/>
<evidence type="ECO:0000313" key="2">
    <source>
        <dbReference type="Proteomes" id="UP000542353"/>
    </source>
</evidence>
<name>A0A7W8DZN4_9BRAD</name>
<accession>A0A7W8DZN4</accession>
<keyword evidence="2" id="KW-1185">Reference proteome</keyword>
<evidence type="ECO:0000313" key="1">
    <source>
        <dbReference type="EMBL" id="MBB5048529.1"/>
    </source>
</evidence>